<evidence type="ECO:0000313" key="2">
    <source>
        <dbReference type="EMBL" id="TNN31901.1"/>
    </source>
</evidence>
<accession>A0A4Z2ETK3</accession>
<protein>
    <submittedName>
        <fullName evidence="2">Uncharacterized protein</fullName>
    </submittedName>
</protein>
<sequence length="90" mass="9904">MGLLRSPLEAGDARRRAEASRDRDDAAVYSRWARRTSFSCGYFATANSLTLRPALKLQSKSWSIKDVPTARRGRGGGRGGRAPETDGYEN</sequence>
<keyword evidence="3" id="KW-1185">Reference proteome</keyword>
<feature type="compositionally biased region" description="Basic and acidic residues" evidence="1">
    <location>
        <begin position="11"/>
        <end position="24"/>
    </location>
</feature>
<gene>
    <name evidence="2" type="ORF">EYF80_057939</name>
</gene>
<dbReference type="EMBL" id="SRLO01003067">
    <property type="protein sequence ID" value="TNN31901.1"/>
    <property type="molecule type" value="Genomic_DNA"/>
</dbReference>
<comment type="caution">
    <text evidence="2">The sequence shown here is derived from an EMBL/GenBank/DDBJ whole genome shotgun (WGS) entry which is preliminary data.</text>
</comment>
<reference evidence="2 3" key="1">
    <citation type="submission" date="2019-03" db="EMBL/GenBank/DDBJ databases">
        <title>First draft genome of Liparis tanakae, snailfish: a comprehensive survey of snailfish specific genes.</title>
        <authorList>
            <person name="Kim W."/>
            <person name="Song I."/>
            <person name="Jeong J.-H."/>
            <person name="Kim D."/>
            <person name="Kim S."/>
            <person name="Ryu S."/>
            <person name="Song J.Y."/>
            <person name="Lee S.K."/>
        </authorList>
    </citation>
    <scope>NUCLEOTIDE SEQUENCE [LARGE SCALE GENOMIC DNA]</scope>
    <source>
        <tissue evidence="2">Muscle</tissue>
    </source>
</reference>
<feature type="region of interest" description="Disordered" evidence="1">
    <location>
        <begin position="1"/>
        <end position="24"/>
    </location>
</feature>
<evidence type="ECO:0000313" key="3">
    <source>
        <dbReference type="Proteomes" id="UP000314294"/>
    </source>
</evidence>
<evidence type="ECO:0000256" key="1">
    <source>
        <dbReference type="SAM" id="MobiDB-lite"/>
    </source>
</evidence>
<feature type="region of interest" description="Disordered" evidence="1">
    <location>
        <begin position="62"/>
        <end position="90"/>
    </location>
</feature>
<dbReference type="AlphaFoldDB" id="A0A4Z2ETK3"/>
<name>A0A4Z2ETK3_9TELE</name>
<dbReference type="Proteomes" id="UP000314294">
    <property type="component" value="Unassembled WGS sequence"/>
</dbReference>
<proteinExistence type="predicted"/>
<organism evidence="2 3">
    <name type="scientific">Liparis tanakae</name>
    <name type="common">Tanaka's snailfish</name>
    <dbReference type="NCBI Taxonomy" id="230148"/>
    <lineage>
        <taxon>Eukaryota</taxon>
        <taxon>Metazoa</taxon>
        <taxon>Chordata</taxon>
        <taxon>Craniata</taxon>
        <taxon>Vertebrata</taxon>
        <taxon>Euteleostomi</taxon>
        <taxon>Actinopterygii</taxon>
        <taxon>Neopterygii</taxon>
        <taxon>Teleostei</taxon>
        <taxon>Neoteleostei</taxon>
        <taxon>Acanthomorphata</taxon>
        <taxon>Eupercaria</taxon>
        <taxon>Perciformes</taxon>
        <taxon>Cottioidei</taxon>
        <taxon>Cottales</taxon>
        <taxon>Liparidae</taxon>
        <taxon>Liparis</taxon>
    </lineage>
</organism>